<dbReference type="PANTHER" id="PTHR34203:SF13">
    <property type="entry name" value="EXPRESSED PROTEIN"/>
    <property type="match status" value="1"/>
</dbReference>
<dbReference type="InterPro" id="IPR052514">
    <property type="entry name" value="SAM-dependent_MTase"/>
</dbReference>
<accession>A0ABP5EHA1</accession>
<keyword evidence="3" id="KW-1185">Reference proteome</keyword>
<evidence type="ECO:0000313" key="3">
    <source>
        <dbReference type="Proteomes" id="UP001499854"/>
    </source>
</evidence>
<dbReference type="Gene3D" id="3.40.50.150">
    <property type="entry name" value="Vaccinia Virus protein VP39"/>
    <property type="match status" value="1"/>
</dbReference>
<dbReference type="SUPFAM" id="SSF53335">
    <property type="entry name" value="S-adenosyl-L-methionine-dependent methyltransferases"/>
    <property type="match status" value="1"/>
</dbReference>
<protein>
    <recommendedName>
        <fullName evidence="1">Methyltransferase FkbM domain-containing protein</fullName>
    </recommendedName>
</protein>
<dbReference type="Pfam" id="PF05050">
    <property type="entry name" value="Methyltransf_21"/>
    <property type="match status" value="1"/>
</dbReference>
<name>A0ABP5EHA1_9ACTN</name>
<sequence length="261" mass="27999">MVSRRRLPDGRPIAQVDPGEAALLYREIFQEHSYRRPGWPAGPVDVVFDIGANIGLASMYFKQEHPGAFVVAVEPGPDTFAALTENIAQHVPGGLALEVAVAGRSGTARFGYYPGAPAESGFYADPAGDTALAARLLVEAGLPGADAERLAGARHRVRYVECRTVTLSDLIAQTAVDRVDLVKIDVEKAEHEVLAGIAEADWPRIGAVVAEVHDLDGRLGRVVRELRDRGFAVAVDQEARLAGTDMHMVFADRGRRSGGRA</sequence>
<organism evidence="2 3">
    <name type="scientific">Catenulispora subtropica</name>
    <dbReference type="NCBI Taxonomy" id="450798"/>
    <lineage>
        <taxon>Bacteria</taxon>
        <taxon>Bacillati</taxon>
        <taxon>Actinomycetota</taxon>
        <taxon>Actinomycetes</taxon>
        <taxon>Catenulisporales</taxon>
        <taxon>Catenulisporaceae</taxon>
        <taxon>Catenulispora</taxon>
    </lineage>
</organism>
<gene>
    <name evidence="2" type="ORF">GCM10009838_73050</name>
</gene>
<dbReference type="NCBIfam" id="TIGR01444">
    <property type="entry name" value="fkbM_fam"/>
    <property type="match status" value="1"/>
</dbReference>
<dbReference type="Proteomes" id="UP001499854">
    <property type="component" value="Unassembled WGS sequence"/>
</dbReference>
<dbReference type="InterPro" id="IPR006342">
    <property type="entry name" value="FkbM_mtfrase"/>
</dbReference>
<dbReference type="InterPro" id="IPR029063">
    <property type="entry name" value="SAM-dependent_MTases_sf"/>
</dbReference>
<evidence type="ECO:0000259" key="1">
    <source>
        <dbReference type="Pfam" id="PF05050"/>
    </source>
</evidence>
<reference evidence="3" key="1">
    <citation type="journal article" date="2019" name="Int. J. Syst. Evol. Microbiol.">
        <title>The Global Catalogue of Microorganisms (GCM) 10K type strain sequencing project: providing services to taxonomists for standard genome sequencing and annotation.</title>
        <authorList>
            <consortium name="The Broad Institute Genomics Platform"/>
            <consortium name="The Broad Institute Genome Sequencing Center for Infectious Disease"/>
            <person name="Wu L."/>
            <person name="Ma J."/>
        </authorList>
    </citation>
    <scope>NUCLEOTIDE SEQUENCE [LARGE SCALE GENOMIC DNA]</scope>
    <source>
        <strain evidence="3">JCM 16013</strain>
    </source>
</reference>
<dbReference type="EMBL" id="BAAAQM010000059">
    <property type="protein sequence ID" value="GAA1997197.1"/>
    <property type="molecule type" value="Genomic_DNA"/>
</dbReference>
<comment type="caution">
    <text evidence="2">The sequence shown here is derived from an EMBL/GenBank/DDBJ whole genome shotgun (WGS) entry which is preliminary data.</text>
</comment>
<feature type="domain" description="Methyltransferase FkbM" evidence="1">
    <location>
        <begin position="49"/>
        <end position="231"/>
    </location>
</feature>
<dbReference type="PANTHER" id="PTHR34203">
    <property type="entry name" value="METHYLTRANSFERASE, FKBM FAMILY PROTEIN"/>
    <property type="match status" value="1"/>
</dbReference>
<evidence type="ECO:0000313" key="2">
    <source>
        <dbReference type="EMBL" id="GAA1997197.1"/>
    </source>
</evidence>
<dbReference type="RefSeq" id="WP_344661755.1">
    <property type="nucleotide sequence ID" value="NZ_BAAAQM010000059.1"/>
</dbReference>
<proteinExistence type="predicted"/>